<dbReference type="RefSeq" id="WP_145445950.1">
    <property type="nucleotide sequence ID" value="NZ_CP036280.1"/>
</dbReference>
<sequence>MARKSSAQVDLDTSMRIVVLCGKERLLQQLRLRGLMASIREEHGETEPMVVDGGSVELDRVLDELRTFGLMVAHKVVVVEDAEGFVKEHRAALERYAEAPAEHATLVLRSPVWRAGKLDKLIAKVGAVVKCEPMREGEAATWLSERAKSEHGVKLGADTARLLVDRLGVDLARLDQEVGKLAAMVEGEAISRDDVERMSGRTHEEAAWGVQDAMLTSMSRRDAGPVLREVRDLVDLGGQSEVGVTYFVGDGIRKLSLIQRYASRRMGGGEIAKRVKLWGAGADRFMKAASVLDPAAVNRLFDAAVERDVRTKRGFGDGRRNLETLCVGLADVLD</sequence>
<dbReference type="InterPro" id="IPR010372">
    <property type="entry name" value="DNA_pol3_delta_N"/>
</dbReference>
<evidence type="ECO:0000259" key="9">
    <source>
        <dbReference type="Pfam" id="PF06144"/>
    </source>
</evidence>
<dbReference type="SUPFAM" id="SSF52540">
    <property type="entry name" value="P-loop containing nucleoside triphosphate hydrolases"/>
    <property type="match status" value="1"/>
</dbReference>
<dbReference type="EMBL" id="CP036280">
    <property type="protein sequence ID" value="QDU71747.1"/>
    <property type="molecule type" value="Genomic_DNA"/>
</dbReference>
<organism evidence="10 11">
    <name type="scientific">Mucisphaera calidilacus</name>
    <dbReference type="NCBI Taxonomy" id="2527982"/>
    <lineage>
        <taxon>Bacteria</taxon>
        <taxon>Pseudomonadati</taxon>
        <taxon>Planctomycetota</taxon>
        <taxon>Phycisphaerae</taxon>
        <taxon>Phycisphaerales</taxon>
        <taxon>Phycisphaeraceae</taxon>
        <taxon>Mucisphaera</taxon>
    </lineage>
</organism>
<dbReference type="InterPro" id="IPR008921">
    <property type="entry name" value="DNA_pol3_clamp-load_cplx_C"/>
</dbReference>
<gene>
    <name evidence="10" type="ORF">Pan265_16000</name>
</gene>
<evidence type="ECO:0000256" key="1">
    <source>
        <dbReference type="ARBA" id="ARBA00012417"/>
    </source>
</evidence>
<dbReference type="EC" id="2.7.7.7" evidence="1"/>
<dbReference type="OrthoDB" id="269621at2"/>
<evidence type="ECO:0000256" key="2">
    <source>
        <dbReference type="ARBA" id="ARBA00017703"/>
    </source>
</evidence>
<evidence type="ECO:0000313" key="10">
    <source>
        <dbReference type="EMBL" id="QDU71747.1"/>
    </source>
</evidence>
<keyword evidence="11" id="KW-1185">Reference proteome</keyword>
<dbReference type="GO" id="GO:0003887">
    <property type="term" value="F:DNA-directed DNA polymerase activity"/>
    <property type="evidence" value="ECO:0007669"/>
    <property type="project" value="UniProtKB-KW"/>
</dbReference>
<dbReference type="Pfam" id="PF06144">
    <property type="entry name" value="DNA_pol3_delta"/>
    <property type="match status" value="1"/>
</dbReference>
<evidence type="ECO:0000256" key="3">
    <source>
        <dbReference type="ARBA" id="ARBA00022679"/>
    </source>
</evidence>
<evidence type="ECO:0000313" key="11">
    <source>
        <dbReference type="Proteomes" id="UP000320386"/>
    </source>
</evidence>
<dbReference type="Gene3D" id="1.10.8.60">
    <property type="match status" value="1"/>
</dbReference>
<comment type="similarity">
    <text evidence="7">Belongs to the DNA polymerase HolA subunit family.</text>
</comment>
<dbReference type="GO" id="GO:0009360">
    <property type="term" value="C:DNA polymerase III complex"/>
    <property type="evidence" value="ECO:0007669"/>
    <property type="project" value="InterPro"/>
</dbReference>
<dbReference type="PANTHER" id="PTHR34388">
    <property type="entry name" value="DNA POLYMERASE III SUBUNIT DELTA"/>
    <property type="match status" value="1"/>
</dbReference>
<reference evidence="10 11" key="1">
    <citation type="submission" date="2019-02" db="EMBL/GenBank/DDBJ databases">
        <title>Deep-cultivation of Planctomycetes and their phenomic and genomic characterization uncovers novel biology.</title>
        <authorList>
            <person name="Wiegand S."/>
            <person name="Jogler M."/>
            <person name="Boedeker C."/>
            <person name="Pinto D."/>
            <person name="Vollmers J."/>
            <person name="Rivas-Marin E."/>
            <person name="Kohn T."/>
            <person name="Peeters S.H."/>
            <person name="Heuer A."/>
            <person name="Rast P."/>
            <person name="Oberbeckmann S."/>
            <person name="Bunk B."/>
            <person name="Jeske O."/>
            <person name="Meyerdierks A."/>
            <person name="Storesund J.E."/>
            <person name="Kallscheuer N."/>
            <person name="Luecker S."/>
            <person name="Lage O.M."/>
            <person name="Pohl T."/>
            <person name="Merkel B.J."/>
            <person name="Hornburger P."/>
            <person name="Mueller R.-W."/>
            <person name="Bruemmer F."/>
            <person name="Labrenz M."/>
            <person name="Spormann A.M."/>
            <person name="Op den Camp H."/>
            <person name="Overmann J."/>
            <person name="Amann R."/>
            <person name="Jetten M.S.M."/>
            <person name="Mascher T."/>
            <person name="Medema M.H."/>
            <person name="Devos D.P."/>
            <person name="Kaster A.-K."/>
            <person name="Ovreas L."/>
            <person name="Rohde M."/>
            <person name="Galperin M.Y."/>
            <person name="Jogler C."/>
        </authorList>
    </citation>
    <scope>NUCLEOTIDE SEQUENCE [LARGE SCALE GENOMIC DNA]</scope>
    <source>
        <strain evidence="10 11">Pan265</strain>
    </source>
</reference>
<keyword evidence="4" id="KW-0548">Nucleotidyltransferase</keyword>
<keyword evidence="6" id="KW-0239">DNA-directed DNA polymerase</keyword>
<dbReference type="InterPro" id="IPR027417">
    <property type="entry name" value="P-loop_NTPase"/>
</dbReference>
<evidence type="ECO:0000256" key="5">
    <source>
        <dbReference type="ARBA" id="ARBA00022705"/>
    </source>
</evidence>
<keyword evidence="3" id="KW-0808">Transferase</keyword>
<protein>
    <recommendedName>
        <fullName evidence="2">DNA polymerase III subunit delta</fullName>
        <ecNumber evidence="1">2.7.7.7</ecNumber>
    </recommendedName>
</protein>
<name>A0A518BXN8_9BACT</name>
<evidence type="ECO:0000256" key="4">
    <source>
        <dbReference type="ARBA" id="ARBA00022695"/>
    </source>
</evidence>
<comment type="catalytic activity">
    <reaction evidence="8">
        <text>DNA(n) + a 2'-deoxyribonucleoside 5'-triphosphate = DNA(n+1) + diphosphate</text>
        <dbReference type="Rhea" id="RHEA:22508"/>
        <dbReference type="Rhea" id="RHEA-COMP:17339"/>
        <dbReference type="Rhea" id="RHEA-COMP:17340"/>
        <dbReference type="ChEBI" id="CHEBI:33019"/>
        <dbReference type="ChEBI" id="CHEBI:61560"/>
        <dbReference type="ChEBI" id="CHEBI:173112"/>
        <dbReference type="EC" id="2.7.7.7"/>
    </reaction>
</comment>
<dbReference type="Gene3D" id="3.40.50.300">
    <property type="entry name" value="P-loop containing nucleotide triphosphate hydrolases"/>
    <property type="match status" value="1"/>
</dbReference>
<dbReference type="GO" id="GO:0003677">
    <property type="term" value="F:DNA binding"/>
    <property type="evidence" value="ECO:0007669"/>
    <property type="project" value="InterPro"/>
</dbReference>
<feature type="domain" description="DNA polymerase III delta N-terminal" evidence="9">
    <location>
        <begin position="20"/>
        <end position="131"/>
    </location>
</feature>
<dbReference type="Proteomes" id="UP000320386">
    <property type="component" value="Chromosome"/>
</dbReference>
<evidence type="ECO:0000256" key="6">
    <source>
        <dbReference type="ARBA" id="ARBA00022932"/>
    </source>
</evidence>
<dbReference type="PANTHER" id="PTHR34388:SF1">
    <property type="entry name" value="DNA POLYMERASE III SUBUNIT DELTA"/>
    <property type="match status" value="1"/>
</dbReference>
<evidence type="ECO:0000256" key="8">
    <source>
        <dbReference type="ARBA" id="ARBA00049244"/>
    </source>
</evidence>
<dbReference type="Gene3D" id="1.20.272.10">
    <property type="match status" value="1"/>
</dbReference>
<dbReference type="InterPro" id="IPR005790">
    <property type="entry name" value="DNA_polIII_delta"/>
</dbReference>
<dbReference type="SUPFAM" id="SSF48019">
    <property type="entry name" value="post-AAA+ oligomerization domain-like"/>
    <property type="match status" value="1"/>
</dbReference>
<keyword evidence="5" id="KW-0235">DNA replication</keyword>
<dbReference type="AlphaFoldDB" id="A0A518BXN8"/>
<accession>A0A518BXN8</accession>
<proteinExistence type="inferred from homology"/>
<dbReference type="NCBIfam" id="TIGR01128">
    <property type="entry name" value="holA"/>
    <property type="match status" value="1"/>
</dbReference>
<dbReference type="KEGG" id="mcad:Pan265_16000"/>
<dbReference type="GO" id="GO:0006261">
    <property type="term" value="P:DNA-templated DNA replication"/>
    <property type="evidence" value="ECO:0007669"/>
    <property type="project" value="TreeGrafter"/>
</dbReference>
<evidence type="ECO:0000256" key="7">
    <source>
        <dbReference type="ARBA" id="ARBA00034754"/>
    </source>
</evidence>